<keyword evidence="1" id="KW-1133">Transmembrane helix</keyword>
<dbReference type="RefSeq" id="WP_177192596.1">
    <property type="nucleotide sequence ID" value="NZ_JAKCOQ010000029.1"/>
</dbReference>
<evidence type="ECO:0008006" key="4">
    <source>
        <dbReference type="Google" id="ProtNLM"/>
    </source>
</evidence>
<name>A0ABU4QH99_9GAMM</name>
<keyword evidence="1" id="KW-0472">Membrane</keyword>
<dbReference type="Proteomes" id="UP001272773">
    <property type="component" value="Unassembled WGS sequence"/>
</dbReference>
<gene>
    <name evidence="2" type="ORF">SIL79_18470</name>
</gene>
<proteinExistence type="predicted"/>
<accession>A0ABU4QH99</accession>
<evidence type="ECO:0000256" key="1">
    <source>
        <dbReference type="SAM" id="Phobius"/>
    </source>
</evidence>
<protein>
    <recommendedName>
        <fullName evidence="4">DUF3149 domain-containing protein</fullName>
    </recommendedName>
</protein>
<evidence type="ECO:0000313" key="2">
    <source>
        <dbReference type="EMBL" id="MDX6018273.1"/>
    </source>
</evidence>
<sequence length="54" mass="6318">MKWLSKVKVEDLFPTEYALVDSFGLSMIFKLIIFVVAFSWLGFILFVIVKLFLN</sequence>
<comment type="caution">
    <text evidence="2">The sequence shown here is derived from an EMBL/GenBank/DDBJ whole genome shotgun (WGS) entry which is preliminary data.</text>
</comment>
<reference evidence="2 3" key="1">
    <citation type="submission" date="2023-11" db="EMBL/GenBank/DDBJ databases">
        <title>MicrobeMod: A computational toolkit for identifying prokaryotic methylation and restriction-modification with nanopore sequencing.</title>
        <authorList>
            <person name="Crits-Christoph A."/>
            <person name="Kang S.C."/>
            <person name="Lee H."/>
            <person name="Ostrov N."/>
        </authorList>
    </citation>
    <scope>NUCLEOTIDE SEQUENCE [LARGE SCALE GENOMIC DNA]</scope>
    <source>
        <strain evidence="2 3">ATCC BAA-2732</strain>
    </source>
</reference>
<keyword evidence="3" id="KW-1185">Reference proteome</keyword>
<dbReference type="EMBL" id="JAWXXR010000001">
    <property type="protein sequence ID" value="MDX6018273.1"/>
    <property type="molecule type" value="Genomic_DNA"/>
</dbReference>
<keyword evidence="1" id="KW-0812">Transmembrane</keyword>
<evidence type="ECO:0000313" key="3">
    <source>
        <dbReference type="Proteomes" id="UP001272773"/>
    </source>
</evidence>
<dbReference type="GeneID" id="88625536"/>
<organism evidence="2 3">
    <name type="scientific">Shewanella indica</name>
    <dbReference type="NCBI Taxonomy" id="768528"/>
    <lineage>
        <taxon>Bacteria</taxon>
        <taxon>Pseudomonadati</taxon>
        <taxon>Pseudomonadota</taxon>
        <taxon>Gammaproteobacteria</taxon>
        <taxon>Alteromonadales</taxon>
        <taxon>Shewanellaceae</taxon>
        <taxon>Shewanella</taxon>
    </lineage>
</organism>
<feature type="transmembrane region" description="Helical" evidence="1">
    <location>
        <begin position="27"/>
        <end position="53"/>
    </location>
</feature>